<dbReference type="Pfam" id="PF12672">
    <property type="entry name" value="DUF3793"/>
    <property type="match status" value="1"/>
</dbReference>
<evidence type="ECO:0000313" key="1">
    <source>
        <dbReference type="EMBL" id="MBC8546922.1"/>
    </source>
</evidence>
<dbReference type="RefSeq" id="WP_249282999.1">
    <property type="nucleotide sequence ID" value="NZ_JACRST010000011.1"/>
</dbReference>
<sequence length="190" mass="21617">MSNRFEQLLCVHCAPTLAGIKPACVFTCSKQKFPRLLEDLGRCAASLAAFGIRFRVLCECERHLVVMVYRRALLDRWLAGPEQRSFLKAHGYRRGAGVEELLNTLHQRMCCHRGRTALFPHEIGVFLGYPLEDVQGFIEYKGQNPRYLGYWKVYGDVEGAKALFAKYDECRKHYLTLAGRGMGLDEILAA</sequence>
<keyword evidence="2" id="KW-1185">Reference proteome</keyword>
<organism evidence="1 2">
    <name type="scientific">Ligaoa zhengdingensis</name>
    <dbReference type="NCBI Taxonomy" id="2763658"/>
    <lineage>
        <taxon>Bacteria</taxon>
        <taxon>Bacillati</taxon>
        <taxon>Bacillota</taxon>
        <taxon>Clostridia</taxon>
        <taxon>Eubacteriales</taxon>
        <taxon>Oscillospiraceae</taxon>
        <taxon>Ligaoa</taxon>
    </lineage>
</organism>
<proteinExistence type="predicted"/>
<dbReference type="Proteomes" id="UP000653127">
    <property type="component" value="Unassembled WGS sequence"/>
</dbReference>
<dbReference type="InterPro" id="IPR024523">
    <property type="entry name" value="DUF3793"/>
</dbReference>
<gene>
    <name evidence="1" type="ORF">H8711_08245</name>
</gene>
<accession>A0A926E0J0</accession>
<evidence type="ECO:0000313" key="2">
    <source>
        <dbReference type="Proteomes" id="UP000653127"/>
    </source>
</evidence>
<name>A0A926E0J0_9FIRM</name>
<protein>
    <submittedName>
        <fullName evidence="1">DUF3793 family protein</fullName>
    </submittedName>
</protein>
<reference evidence="1" key="1">
    <citation type="submission" date="2020-08" db="EMBL/GenBank/DDBJ databases">
        <title>Genome public.</title>
        <authorList>
            <person name="Liu C."/>
            <person name="Sun Q."/>
        </authorList>
    </citation>
    <scope>NUCLEOTIDE SEQUENCE</scope>
    <source>
        <strain evidence="1">NSJ-31</strain>
    </source>
</reference>
<dbReference type="AlphaFoldDB" id="A0A926E0J0"/>
<comment type="caution">
    <text evidence="1">The sequence shown here is derived from an EMBL/GenBank/DDBJ whole genome shotgun (WGS) entry which is preliminary data.</text>
</comment>
<dbReference type="EMBL" id="JACRST010000011">
    <property type="protein sequence ID" value="MBC8546922.1"/>
    <property type="molecule type" value="Genomic_DNA"/>
</dbReference>